<evidence type="ECO:0000256" key="1">
    <source>
        <dbReference type="SAM" id="MobiDB-lite"/>
    </source>
</evidence>
<reference evidence="2 3" key="1">
    <citation type="submission" date="2016-09" db="EMBL/GenBank/DDBJ databases">
        <title>Complete genome sequence of microbes from the polar regions.</title>
        <authorList>
            <person name="Liao L."/>
            <person name="Chen B."/>
        </authorList>
    </citation>
    <scope>NUCLEOTIDE SEQUENCE [LARGE SCALE GENOMIC DNA]</scope>
    <source>
        <strain evidence="2 3">ZS314</strain>
    </source>
</reference>
<protein>
    <submittedName>
        <fullName evidence="2">Uncharacterized protein</fullName>
    </submittedName>
</protein>
<accession>A0A7L5AH67</accession>
<evidence type="ECO:0000313" key="3">
    <source>
        <dbReference type="Proteomes" id="UP000464507"/>
    </source>
</evidence>
<dbReference type="RefSeq" id="WP_161885704.1">
    <property type="nucleotide sequence ID" value="NZ_CP017146.1"/>
</dbReference>
<feature type="region of interest" description="Disordered" evidence="1">
    <location>
        <begin position="62"/>
        <end position="84"/>
    </location>
</feature>
<dbReference type="EMBL" id="CP017146">
    <property type="protein sequence ID" value="QHO69342.1"/>
    <property type="molecule type" value="Genomic_DNA"/>
</dbReference>
<keyword evidence="3" id="KW-1185">Reference proteome</keyword>
<feature type="compositionally biased region" description="Low complexity" evidence="1">
    <location>
        <begin position="110"/>
        <end position="122"/>
    </location>
</feature>
<evidence type="ECO:0000313" key="2">
    <source>
        <dbReference type="EMBL" id="QHO69342.1"/>
    </source>
</evidence>
<feature type="region of interest" description="Disordered" evidence="1">
    <location>
        <begin position="110"/>
        <end position="131"/>
    </location>
</feature>
<dbReference type="AlphaFoldDB" id="A0A7L5AH67"/>
<name>A0A7L5AH67_9MICO</name>
<dbReference type="KEGG" id="mant:BHD05_06470"/>
<gene>
    <name evidence="2" type="ORF">BHD05_06470</name>
</gene>
<organism evidence="2 3">
    <name type="scientific">Marisediminicola antarctica</name>
    <dbReference type="NCBI Taxonomy" id="674079"/>
    <lineage>
        <taxon>Bacteria</taxon>
        <taxon>Bacillati</taxon>
        <taxon>Actinomycetota</taxon>
        <taxon>Actinomycetes</taxon>
        <taxon>Micrococcales</taxon>
        <taxon>Microbacteriaceae</taxon>
        <taxon>Marisediminicola</taxon>
    </lineage>
</organism>
<sequence length="139" mass="14750">MTTFFVPGAADAGLPDAGLPDANEAAYRRLAGLAGAVPAAPGRRIRRVAFKVGRESWTAEVGRKMAGTRPEHRRRRGEVTTTTERLSGHATVLAIFEGTPFVIVTDEEQAASALPASESSPSTNPILVDKPSRIAHFAD</sequence>
<proteinExistence type="predicted"/>
<dbReference type="Proteomes" id="UP000464507">
    <property type="component" value="Chromosome"/>
</dbReference>